<feature type="active site" description="Proton donor/acceptor" evidence="9">
    <location>
        <position position="108"/>
    </location>
</feature>
<dbReference type="PROSITE" id="PS00132">
    <property type="entry name" value="CARBOXYPEPT_ZN_1"/>
    <property type="match status" value="2"/>
</dbReference>
<evidence type="ECO:0000256" key="11">
    <source>
        <dbReference type="SAM" id="Phobius"/>
    </source>
</evidence>
<dbReference type="FunFam" id="3.40.630.10:FF:000020">
    <property type="entry name" value="Carboxypeptidase D"/>
    <property type="match status" value="1"/>
</dbReference>
<accession>A0A812C7J5</accession>
<evidence type="ECO:0000256" key="6">
    <source>
        <dbReference type="ARBA" id="ARBA00022801"/>
    </source>
</evidence>
<evidence type="ECO:0000256" key="10">
    <source>
        <dbReference type="SAM" id="MobiDB-lite"/>
    </source>
</evidence>
<dbReference type="InterPro" id="IPR000834">
    <property type="entry name" value="Peptidase_M14"/>
</dbReference>
<feature type="domain" description="Peptidase M14" evidence="12">
    <location>
        <begin position="1005"/>
        <end position="1299"/>
    </location>
</feature>
<dbReference type="CDD" id="cd11308">
    <property type="entry name" value="Peptidase_M14NE-CP-C_like"/>
    <property type="match status" value="2"/>
</dbReference>
<dbReference type="Gene3D" id="2.60.40.1120">
    <property type="entry name" value="Carboxypeptidase-like, regulatory domain"/>
    <property type="match status" value="3"/>
</dbReference>
<keyword evidence="11" id="KW-0472">Membrane</keyword>
<dbReference type="GO" id="GO:0005615">
    <property type="term" value="C:extracellular space"/>
    <property type="evidence" value="ECO:0007669"/>
    <property type="project" value="TreeGrafter"/>
</dbReference>
<dbReference type="PROSITE" id="PS00133">
    <property type="entry name" value="CARBOXYPEPT_ZN_2"/>
    <property type="match status" value="2"/>
</dbReference>
<keyword evidence="11" id="KW-1133">Transmembrane helix</keyword>
<feature type="domain" description="Peptidase M14" evidence="12">
    <location>
        <begin position="1"/>
        <end position="138"/>
    </location>
</feature>
<dbReference type="OrthoDB" id="10249045at2759"/>
<dbReference type="GO" id="GO:0008270">
    <property type="term" value="F:zinc ion binding"/>
    <property type="evidence" value="ECO:0007669"/>
    <property type="project" value="InterPro"/>
</dbReference>
<dbReference type="GO" id="GO:0016485">
    <property type="term" value="P:protein processing"/>
    <property type="evidence" value="ECO:0007669"/>
    <property type="project" value="TreeGrafter"/>
</dbReference>
<evidence type="ECO:0000256" key="7">
    <source>
        <dbReference type="ARBA" id="ARBA00022833"/>
    </source>
</evidence>
<evidence type="ECO:0000256" key="2">
    <source>
        <dbReference type="ARBA" id="ARBA00005988"/>
    </source>
</evidence>
<dbReference type="CDD" id="cd03858">
    <property type="entry name" value="M14_CP_N-E_like"/>
    <property type="match status" value="1"/>
</dbReference>
<dbReference type="PANTHER" id="PTHR11532:SF73">
    <property type="entry name" value="CARBOXYPEPTIDASE D"/>
    <property type="match status" value="1"/>
</dbReference>
<keyword evidence="6 13" id="KW-0378">Hydrolase</keyword>
<dbReference type="Proteomes" id="UP000597762">
    <property type="component" value="Unassembled WGS sequence"/>
</dbReference>
<dbReference type="SUPFAM" id="SSF49464">
    <property type="entry name" value="Carboxypeptidase regulatory domain-like"/>
    <property type="match status" value="3"/>
</dbReference>
<dbReference type="PANTHER" id="PTHR11532">
    <property type="entry name" value="PROTEASE M14 CARBOXYPEPTIDASE"/>
    <property type="match status" value="1"/>
</dbReference>
<dbReference type="SUPFAM" id="SSF53187">
    <property type="entry name" value="Zn-dependent exopeptidases"/>
    <property type="match status" value="4"/>
</dbReference>
<evidence type="ECO:0000256" key="4">
    <source>
        <dbReference type="ARBA" id="ARBA00022670"/>
    </source>
</evidence>
<reference evidence="13" key="1">
    <citation type="submission" date="2021-01" db="EMBL/GenBank/DDBJ databases">
        <authorList>
            <person name="Li R."/>
            <person name="Bekaert M."/>
        </authorList>
    </citation>
    <scope>NUCLEOTIDE SEQUENCE</scope>
    <source>
        <strain evidence="13">Farmed</strain>
    </source>
</reference>
<dbReference type="InterPro" id="IPR057246">
    <property type="entry name" value="CARBOXYPEPT_ZN_1"/>
</dbReference>
<evidence type="ECO:0000259" key="12">
    <source>
        <dbReference type="PROSITE" id="PS52035"/>
    </source>
</evidence>
<sequence>MLDWLAKKHFVLSANLHGGSVVAVYPFDDAIPHESSGHYSKSPDDAVFQYLAHVYADHHKTMHKGNICHYDNFTKTRGITNGAYWYDVPGGMQDYNYLKGNCFEITLELTCCKYPVASQIALEWFNNKDALLTYIEQVHIGISGFIREGDSTIGIPNATVHVHGINHDVKTSKFGDFWRLLVPGTYDVTFTAKGYKAVTYTNVTVPKGANVKTVVKMWKEESNKIIDSDAHSNQPTNKSKPLLENLNWLVKEIDKLHDAEHRTALKFVEPKEFIYHHFPQMETFLKTCRKLCPNITRLYSIGKSVQGRDLWVLEMTRDPGIHIPGKPEFKYIANMHGNEVVGREMLLLLAQVFCENYGKNPLLTAMLNYTRIHLMPSMNPDGFEKAKEGDWEGIKGRANGNDVDLNRNFPDQYLNQEENEIVEPETEAVMKWLKSIPFVLSANLHGGSLVANYPFDDTKDGHSVYSKSPDDAIFLQLAKSYSLAHSTMHKGHPCPNIGSDEYFPDGVTNGAMWYNVAGGMQDWNYLHTNCFEITLELGCHKYPPRKDLGKYWQANKYPLIVFMGQIHKGVRGFVSDQVTNKGLAGVTLTVAGINHTVVTAKDGDYWRLLVAGIYNMTASKPGYISKTHQVQVTSGAATVLNFTLSMPANMKWSKKYDFASSKTSVNNDIMKYNEIQDTSLEPVLLEVHLTALKKIPVDLPKPHVALIANLNGDEPVSVEILIRLIRHLLVGYRASHSDISQLLESSHIHIYPVLNIEQYSLATPGDCSPLNHTRPPLYTLLNSTSSIIPVLMKVFSKHQFSQVLSLEAGGKFIVLPYEKKVKDIYGQLSSSTPDDDIFQMLGQSFNLAFATHKSCSATATQGIIHGADIILHSASILDYVYEKFGTYMISSHVSCCKYPPVSQLADIWHDTLEPLMEFLKKANQGVYGQLLYNGDVLSNATLHIDNKQKSIPVDNGHFFALLTTGSHTLMASSPGMDEMSTHVMISKNKLSKTTMSLLQEVQVLTYHNYDAMLSVLQKVNRKCPNISKIHSLGKSSEKRDLWMFSFGKQSPQPKPHVFLAGNLHGDEMVGRELLLELVYHLCENYKKDYIITSMLDNSWLHLVPSLNPDGAEKAFQKRHKRRRQLQPKCTNSPGAENANGVDLDTDFLIDGANKSKQIQPESAAIMKWLKEKKPTVTIIMRGGSLVGVYPYHNSASGYLGGPDKISVKHLISIYAREHPTMSKGQPNCSASIKENYKNGIAEACKLSNHSGSLLDYASVVSHSRAVSIYLGCCKFPAEKDLLQYWKDNRMALLNLLQEVHQGFHGVLIDNTTKLPVINASVNIFESSAVYSGGEKGQFWVYLAPGSYIVTIQAEGYDDWIQHLEIVEGKFSEKYTIAMTREATIFGLSALLVILITAAATGLVLVIVVFLLCSRFCGEERYREQGFHKIDSNLPNFQEYEDDDMTDFTVGAKLLKKEYHDFSSDEEDELFHKKYTRTRWSNHPKMF</sequence>
<dbReference type="EMBL" id="CAHIKZ030001253">
    <property type="protein sequence ID" value="CAE1257887.1"/>
    <property type="molecule type" value="Genomic_DNA"/>
</dbReference>
<keyword evidence="3 13" id="KW-0121">Carboxypeptidase</keyword>
<feature type="transmembrane region" description="Helical" evidence="11">
    <location>
        <begin position="1384"/>
        <end position="1412"/>
    </location>
</feature>
<dbReference type="PROSITE" id="PS52035">
    <property type="entry name" value="PEPTIDASE_M14"/>
    <property type="match status" value="4"/>
</dbReference>
<dbReference type="Gene3D" id="3.40.630.10">
    <property type="entry name" value="Zn peptidases"/>
    <property type="match status" value="4"/>
</dbReference>
<keyword evidence="5" id="KW-0479">Metal-binding</keyword>
<keyword evidence="7" id="KW-0862">Zinc</keyword>
<dbReference type="InterPro" id="IPR050753">
    <property type="entry name" value="Peptidase_M14_domain"/>
</dbReference>
<evidence type="ECO:0000256" key="5">
    <source>
        <dbReference type="ARBA" id="ARBA00022723"/>
    </source>
</evidence>
<proteinExistence type="inferred from homology"/>
<dbReference type="SMART" id="SM00631">
    <property type="entry name" value="Zn_pept"/>
    <property type="match status" value="3"/>
</dbReference>
<feature type="domain" description="Peptidase M14" evidence="12">
    <location>
        <begin position="648"/>
        <end position="922"/>
    </location>
</feature>
<keyword evidence="8" id="KW-0325">Glycoprotein</keyword>
<dbReference type="GO" id="GO:0006518">
    <property type="term" value="P:peptide metabolic process"/>
    <property type="evidence" value="ECO:0007669"/>
    <property type="project" value="TreeGrafter"/>
</dbReference>
<name>A0A812C7J5_ACAPH</name>
<comment type="caution">
    <text evidence="9">Lacks conserved residue(s) required for the propagation of feature annotation.</text>
</comment>
<feature type="domain" description="Peptidase M14" evidence="12">
    <location>
        <begin position="274"/>
        <end position="566"/>
    </location>
</feature>
<feature type="region of interest" description="Disordered" evidence="10">
    <location>
        <begin position="1117"/>
        <end position="1138"/>
    </location>
</feature>
<keyword evidence="14" id="KW-1185">Reference proteome</keyword>
<evidence type="ECO:0000313" key="13">
    <source>
        <dbReference type="EMBL" id="CAE1257887.1"/>
    </source>
</evidence>
<feature type="active site" description="Proton donor/acceptor" evidence="9">
    <location>
        <position position="536"/>
    </location>
</feature>
<evidence type="ECO:0000256" key="1">
    <source>
        <dbReference type="ARBA" id="ARBA00001947"/>
    </source>
</evidence>
<organism evidence="13 14">
    <name type="scientific">Acanthosepion pharaonis</name>
    <name type="common">Pharaoh cuttlefish</name>
    <name type="synonym">Sepia pharaonis</name>
    <dbReference type="NCBI Taxonomy" id="158019"/>
    <lineage>
        <taxon>Eukaryota</taxon>
        <taxon>Metazoa</taxon>
        <taxon>Spiralia</taxon>
        <taxon>Lophotrochozoa</taxon>
        <taxon>Mollusca</taxon>
        <taxon>Cephalopoda</taxon>
        <taxon>Coleoidea</taxon>
        <taxon>Decapodiformes</taxon>
        <taxon>Sepiida</taxon>
        <taxon>Sepiina</taxon>
        <taxon>Sepiidae</taxon>
        <taxon>Acanthosepion</taxon>
    </lineage>
</organism>
<evidence type="ECO:0000256" key="3">
    <source>
        <dbReference type="ARBA" id="ARBA00022645"/>
    </source>
</evidence>
<dbReference type="Pfam" id="PF13620">
    <property type="entry name" value="CarboxypepD_reg"/>
    <property type="match status" value="2"/>
</dbReference>
<evidence type="ECO:0000256" key="8">
    <source>
        <dbReference type="ARBA" id="ARBA00023180"/>
    </source>
</evidence>
<keyword evidence="11" id="KW-0812">Transmembrane</keyword>
<comment type="similarity">
    <text evidence="2 9">Belongs to the peptidase M14 family.</text>
</comment>
<dbReference type="Pfam" id="PF00246">
    <property type="entry name" value="Peptidase_M14"/>
    <property type="match status" value="5"/>
</dbReference>
<dbReference type="EC" id="3.4.17.22" evidence="13"/>
<evidence type="ECO:0000313" key="14">
    <source>
        <dbReference type="Proteomes" id="UP000597762"/>
    </source>
</evidence>
<evidence type="ECO:0000256" key="9">
    <source>
        <dbReference type="PROSITE-ProRule" id="PRU01379"/>
    </source>
</evidence>
<protein>
    <submittedName>
        <fullName evidence="13">CPD</fullName>
        <ecNumber evidence="13">3.4.17.22</ecNumber>
    </submittedName>
</protein>
<gene>
    <name evidence="13" type="ORF">SPHA_30967</name>
</gene>
<keyword evidence="4" id="KW-0645">Protease</keyword>
<dbReference type="GO" id="GO:0004181">
    <property type="term" value="F:metallocarboxypeptidase activity"/>
    <property type="evidence" value="ECO:0007669"/>
    <property type="project" value="UniProtKB-EC"/>
</dbReference>
<dbReference type="PRINTS" id="PR00765">
    <property type="entry name" value="CRBOXYPTASEA"/>
</dbReference>
<comment type="cofactor">
    <cofactor evidence="1">
        <name>Zn(2+)</name>
        <dbReference type="ChEBI" id="CHEBI:29105"/>
    </cofactor>
</comment>
<dbReference type="InterPro" id="IPR057247">
    <property type="entry name" value="CARBOXYPEPT_ZN_2"/>
</dbReference>
<dbReference type="InterPro" id="IPR008969">
    <property type="entry name" value="CarboxyPept-like_regulatory"/>
</dbReference>
<comment type="caution">
    <text evidence="13">The sequence shown here is derived from an EMBL/GenBank/DDBJ whole genome shotgun (WGS) entry which is preliminary data.</text>
</comment>